<dbReference type="EMBL" id="JAWLNX010000004">
    <property type="protein sequence ID" value="MEB3367293.1"/>
    <property type="molecule type" value="Genomic_DNA"/>
</dbReference>
<proteinExistence type="predicted"/>
<name>A0ABU6A756_9PSEU</name>
<comment type="caution">
    <text evidence="2">The sequence shown here is derived from an EMBL/GenBank/DDBJ whole genome shotgun (WGS) entry which is preliminary data.</text>
</comment>
<dbReference type="InterPro" id="IPR019734">
    <property type="entry name" value="TPR_rpt"/>
</dbReference>
<organism evidence="2 3">
    <name type="scientific">Saccharopolyspora mangrovi</name>
    <dbReference type="NCBI Taxonomy" id="3082379"/>
    <lineage>
        <taxon>Bacteria</taxon>
        <taxon>Bacillati</taxon>
        <taxon>Actinomycetota</taxon>
        <taxon>Actinomycetes</taxon>
        <taxon>Pseudonocardiales</taxon>
        <taxon>Pseudonocardiaceae</taxon>
        <taxon>Saccharopolyspora</taxon>
    </lineage>
</organism>
<dbReference type="SUPFAM" id="SSF48452">
    <property type="entry name" value="TPR-like"/>
    <property type="match status" value="2"/>
</dbReference>
<sequence>MREQDRDTSRNELSGAAGEVVQAGNVSGGIHFHGWGPVDGSVPRQLPADARGFVNRREELRRLDVIVDDESGAPCVLVGTAGVGKTSLAVHWAHRMAHRFPDGQLYVNLHGYDPGPPVTPAAVLDRFLRTLGVAPEAIPPDVESRAALHRSLLADRRMLIVLDNAATVSQVRPLLPGAGSCLVLVTSRSRLSGLVARDGAYRVALDVLPQDEAVDLLRVLADGHRLQDDADELVELAQLCARLPLALRIAAERAVSRPTMPLRDLIAELRDESALWDALTAGDDDESDAVRTVFAWSYRALSPEASRLFRLLGLHPGRDFSSAAAAALADRPLSRTRRLLDDLVGAHLLEQPQPDRYRFHDLLRAYATDQARAEETAETAEAALRRILTWYSRAADQVVASVVPSFRRPEPVYAPPDVPEFDTHAEAVDWFERERRNLVDATRVADEAAMHDLAWILPELLRAVFAVRNEFDDWFETSTIGLGAARQLQDRHAEAGMLEGLGKAHTQSGHPAEGIRYQSAALEIRRELGDRRGELSSTNAIAMAHFRGRNLAEAATGFERAREIARELDDENWIAISTNNIANVHLGLEQFDEASALLRQALEIYRRLGNHGGEGDALRGLSCAHRGSGRPEQAREHVEAALAIAHRYENHAWEAFWLLELGRVQVQLGRLPEALESYQRAASKQRRLADRAREAEALDETGEVYRRLERPEEAVSFYKVALATFRDLGDRWRTALVLDHFGEALSAAGAPTEARARWREAITLLREFTDPPARRVLARLESATS</sequence>
<dbReference type="InterPro" id="IPR002182">
    <property type="entry name" value="NB-ARC"/>
</dbReference>
<protein>
    <submittedName>
        <fullName evidence="2">Tetratricopeptide repeat protein</fullName>
    </submittedName>
</protein>
<dbReference type="SMART" id="SM00028">
    <property type="entry name" value="TPR"/>
    <property type="match status" value="7"/>
</dbReference>
<dbReference type="Gene3D" id="1.25.40.10">
    <property type="entry name" value="Tetratricopeptide repeat domain"/>
    <property type="match status" value="2"/>
</dbReference>
<keyword evidence="3" id="KW-1185">Reference proteome</keyword>
<dbReference type="Proteomes" id="UP001327093">
    <property type="component" value="Unassembled WGS sequence"/>
</dbReference>
<gene>
    <name evidence="2" type="ORF">R4I43_07735</name>
</gene>
<evidence type="ECO:0000313" key="2">
    <source>
        <dbReference type="EMBL" id="MEB3367293.1"/>
    </source>
</evidence>
<dbReference type="RefSeq" id="WP_324264847.1">
    <property type="nucleotide sequence ID" value="NZ_JAWLNX010000004.1"/>
</dbReference>
<dbReference type="PANTHER" id="PTHR47691:SF3">
    <property type="entry name" value="HTH-TYPE TRANSCRIPTIONAL REGULATOR RV0890C-RELATED"/>
    <property type="match status" value="1"/>
</dbReference>
<dbReference type="Gene3D" id="3.40.50.300">
    <property type="entry name" value="P-loop containing nucleotide triphosphate hydrolases"/>
    <property type="match status" value="1"/>
</dbReference>
<dbReference type="PANTHER" id="PTHR47691">
    <property type="entry name" value="REGULATOR-RELATED"/>
    <property type="match status" value="1"/>
</dbReference>
<evidence type="ECO:0000259" key="1">
    <source>
        <dbReference type="Pfam" id="PF00931"/>
    </source>
</evidence>
<dbReference type="Pfam" id="PF00931">
    <property type="entry name" value="NB-ARC"/>
    <property type="match status" value="1"/>
</dbReference>
<evidence type="ECO:0000313" key="3">
    <source>
        <dbReference type="Proteomes" id="UP001327093"/>
    </source>
</evidence>
<dbReference type="SUPFAM" id="SSF52540">
    <property type="entry name" value="P-loop containing nucleoside triphosphate hydrolases"/>
    <property type="match status" value="1"/>
</dbReference>
<dbReference type="InterPro" id="IPR011990">
    <property type="entry name" value="TPR-like_helical_dom_sf"/>
</dbReference>
<accession>A0ABU6A756</accession>
<feature type="domain" description="NB-ARC" evidence="1">
    <location>
        <begin position="75"/>
        <end position="218"/>
    </location>
</feature>
<dbReference type="PRINTS" id="PR00364">
    <property type="entry name" value="DISEASERSIST"/>
</dbReference>
<dbReference type="InterPro" id="IPR027417">
    <property type="entry name" value="P-loop_NTPase"/>
</dbReference>
<reference evidence="2 3" key="1">
    <citation type="submission" date="2023-10" db="EMBL/GenBank/DDBJ databases">
        <title>Saccharopolyspora sp. nov., isolated from mangrove soil.</title>
        <authorList>
            <person name="Lu Y."/>
            <person name="Liu W."/>
        </authorList>
    </citation>
    <scope>NUCLEOTIDE SEQUENCE [LARGE SCALE GENOMIC DNA]</scope>
    <source>
        <strain evidence="2 3">S2-29</strain>
    </source>
</reference>
<dbReference type="Pfam" id="PF13424">
    <property type="entry name" value="TPR_12"/>
    <property type="match status" value="2"/>
</dbReference>